<dbReference type="PROSITE" id="PS51898">
    <property type="entry name" value="TYR_RECOMBINASE"/>
    <property type="match status" value="1"/>
</dbReference>
<feature type="domain" description="Tyr recombinase" evidence="5">
    <location>
        <begin position="217"/>
        <end position="418"/>
    </location>
</feature>
<dbReference type="EMBL" id="SMZT01000010">
    <property type="protein sequence ID" value="TDL38581.1"/>
    <property type="molecule type" value="Genomic_DNA"/>
</dbReference>
<dbReference type="InterPro" id="IPR050090">
    <property type="entry name" value="Tyrosine_recombinase_XerCD"/>
</dbReference>
<evidence type="ECO:0000256" key="4">
    <source>
        <dbReference type="SAM" id="MobiDB-lite"/>
    </source>
</evidence>
<comment type="caution">
    <text evidence="6">The sequence shown here is derived from an EMBL/GenBank/DDBJ whole genome shotgun (WGS) entry which is preliminary data.</text>
</comment>
<keyword evidence="2" id="KW-0238">DNA-binding</keyword>
<comment type="similarity">
    <text evidence="1">Belongs to the 'phage' integrase family.</text>
</comment>
<evidence type="ECO:0000313" key="7">
    <source>
        <dbReference type="Proteomes" id="UP000295163"/>
    </source>
</evidence>
<evidence type="ECO:0000256" key="3">
    <source>
        <dbReference type="ARBA" id="ARBA00023172"/>
    </source>
</evidence>
<reference evidence="6 7" key="1">
    <citation type="submission" date="2019-03" db="EMBL/GenBank/DDBJ databases">
        <title>Genome Sequencing and Assembly of Various Microbes Isolated from Partially Reclaimed Soil and Acid Mine Drainage (AMD) Site.</title>
        <authorList>
            <person name="Steinbock B."/>
            <person name="Bechtold R."/>
            <person name="Sevigny J.L."/>
            <person name="Thomas D."/>
            <person name="Cuthill L.R."/>
            <person name="Aveiro Johannsen E.J."/>
            <person name="Thomas K."/>
            <person name="Ghosh A."/>
        </authorList>
    </citation>
    <scope>NUCLEOTIDE SEQUENCE [LARGE SCALE GENOMIC DNA]</scope>
    <source>
        <strain evidence="6 7">S-A3</strain>
    </source>
</reference>
<dbReference type="Pfam" id="PF00589">
    <property type="entry name" value="Phage_integrase"/>
    <property type="match status" value="1"/>
</dbReference>
<dbReference type="InterPro" id="IPR011010">
    <property type="entry name" value="DNA_brk_join_enz"/>
</dbReference>
<accession>A0A4R5Y2C3</accession>
<dbReference type="PANTHER" id="PTHR30349:SF64">
    <property type="entry name" value="PROPHAGE INTEGRASE INTD-RELATED"/>
    <property type="match status" value="1"/>
</dbReference>
<evidence type="ECO:0000256" key="2">
    <source>
        <dbReference type="ARBA" id="ARBA00023125"/>
    </source>
</evidence>
<keyword evidence="3" id="KW-0233">DNA recombination</keyword>
<organism evidence="6 7">
    <name type="scientific">Kocuria rosea</name>
    <name type="common">Deinococcus erythromyxa</name>
    <name type="synonym">Micrococcus rubens</name>
    <dbReference type="NCBI Taxonomy" id="1275"/>
    <lineage>
        <taxon>Bacteria</taxon>
        <taxon>Bacillati</taxon>
        <taxon>Actinomycetota</taxon>
        <taxon>Actinomycetes</taxon>
        <taxon>Micrococcales</taxon>
        <taxon>Micrococcaceae</taxon>
        <taxon>Kocuria</taxon>
    </lineage>
</organism>
<name>A0A4R5Y2C3_KOCRO</name>
<proteinExistence type="inferred from homology"/>
<dbReference type="PANTHER" id="PTHR30349">
    <property type="entry name" value="PHAGE INTEGRASE-RELATED"/>
    <property type="match status" value="1"/>
</dbReference>
<dbReference type="InterPro" id="IPR010998">
    <property type="entry name" value="Integrase_recombinase_N"/>
</dbReference>
<dbReference type="InterPro" id="IPR002104">
    <property type="entry name" value="Integrase_catalytic"/>
</dbReference>
<gene>
    <name evidence="6" type="ORF">E2R59_16875</name>
</gene>
<feature type="region of interest" description="Disordered" evidence="4">
    <location>
        <begin position="422"/>
        <end position="445"/>
    </location>
</feature>
<dbReference type="InterPro" id="IPR013762">
    <property type="entry name" value="Integrase-like_cat_sf"/>
</dbReference>
<dbReference type="Gene3D" id="1.10.150.130">
    <property type="match status" value="1"/>
</dbReference>
<dbReference type="AlphaFoldDB" id="A0A4R5Y2C3"/>
<protein>
    <submittedName>
        <fullName evidence="6">Site-specific integrase</fullName>
    </submittedName>
</protein>
<sequence length="445" mass="49238">MCAVPGVTIAKTSRPDGYVIPQERTPMPRPRLKPGELGKISYKHDKVKKEWTALARLGRPDGRPARVIERTAATKADVYRALLLAAEDQRADQGGSMSATTTVRTLVHAWWTDSSPRWRPSTAQNYDYHVRLLDAAGVLDWPIGNVTPRMVDRVVSAISEPTTKHWPNGTPRTVGGPSAGRRVRFILREAFDVAVRDRAVETTPVMPEPRTKTTVTKEVTDLPPAELRRLRDRFLRWERETLGGGKRYTPMVDALDVLLGTGLRAGELLALRWQDVDLDAGTLEVNGTMVSVTGRGSYRQEGGKAAGSARVLELPRSTLDVLRRRHDFAGRPETGPVFPSRAGTHIQRDNFQKAWRRARGEDFADVTPHTVRRSVAGALRDAVSVEQASAQLGHLDSAVTEKYYLTRATTQGNAEALAKWLQRVEDGDPGDATGGTERSRPGRRK</sequence>
<dbReference type="Proteomes" id="UP000295163">
    <property type="component" value="Unassembled WGS sequence"/>
</dbReference>
<evidence type="ECO:0000256" key="1">
    <source>
        <dbReference type="ARBA" id="ARBA00008857"/>
    </source>
</evidence>
<evidence type="ECO:0000259" key="5">
    <source>
        <dbReference type="PROSITE" id="PS51898"/>
    </source>
</evidence>
<dbReference type="SUPFAM" id="SSF56349">
    <property type="entry name" value="DNA breaking-rejoining enzymes"/>
    <property type="match status" value="1"/>
</dbReference>
<dbReference type="Gene3D" id="1.10.443.10">
    <property type="entry name" value="Intergrase catalytic core"/>
    <property type="match status" value="1"/>
</dbReference>
<dbReference type="GO" id="GO:0006310">
    <property type="term" value="P:DNA recombination"/>
    <property type="evidence" value="ECO:0007669"/>
    <property type="project" value="UniProtKB-KW"/>
</dbReference>
<dbReference type="GO" id="GO:0015074">
    <property type="term" value="P:DNA integration"/>
    <property type="evidence" value="ECO:0007669"/>
    <property type="project" value="InterPro"/>
</dbReference>
<evidence type="ECO:0000313" key="6">
    <source>
        <dbReference type="EMBL" id="TDL38581.1"/>
    </source>
</evidence>
<dbReference type="GO" id="GO:0003677">
    <property type="term" value="F:DNA binding"/>
    <property type="evidence" value="ECO:0007669"/>
    <property type="project" value="UniProtKB-KW"/>
</dbReference>
<dbReference type="CDD" id="cd01189">
    <property type="entry name" value="INT_ICEBs1_C_like"/>
    <property type="match status" value="1"/>
</dbReference>